<dbReference type="GO" id="GO:0004386">
    <property type="term" value="F:helicase activity"/>
    <property type="evidence" value="ECO:0007669"/>
    <property type="project" value="UniProtKB-KW"/>
</dbReference>
<dbReference type="PANTHER" id="PTHR13710:SF105">
    <property type="entry name" value="ATP-DEPENDENT DNA HELICASE Q1"/>
    <property type="match status" value="1"/>
</dbReference>
<dbReference type="NCBIfam" id="TIGR01389">
    <property type="entry name" value="recQ"/>
    <property type="match status" value="1"/>
</dbReference>
<keyword evidence="7" id="KW-0378">Hydrolase</keyword>
<evidence type="ECO:0000313" key="22">
    <source>
        <dbReference type="Proteomes" id="UP001500742"/>
    </source>
</evidence>
<protein>
    <recommendedName>
        <fullName evidence="16">DNA helicase RecQ</fullName>
        <ecNumber evidence="16">5.6.2.4</ecNumber>
    </recommendedName>
</protein>
<dbReference type="InterPro" id="IPR001650">
    <property type="entry name" value="Helicase_C-like"/>
</dbReference>
<feature type="domain" description="Helicase ATP-binding" evidence="19">
    <location>
        <begin position="24"/>
        <end position="194"/>
    </location>
</feature>
<feature type="domain" description="Helicase C-terminal" evidence="20">
    <location>
        <begin position="215"/>
        <end position="361"/>
    </location>
</feature>
<proteinExistence type="inferred from homology"/>
<dbReference type="Pfam" id="PF09382">
    <property type="entry name" value="RQC"/>
    <property type="match status" value="1"/>
</dbReference>
<evidence type="ECO:0000256" key="11">
    <source>
        <dbReference type="ARBA" id="ARBA00023125"/>
    </source>
</evidence>
<dbReference type="PROSITE" id="PS51192">
    <property type="entry name" value="HELICASE_ATP_BIND_1"/>
    <property type="match status" value="1"/>
</dbReference>
<feature type="compositionally biased region" description="Basic and acidic residues" evidence="17">
    <location>
        <begin position="611"/>
        <end position="624"/>
    </location>
</feature>
<keyword evidence="12" id="KW-0233">DNA recombination</keyword>
<feature type="region of interest" description="Disordered" evidence="17">
    <location>
        <begin position="604"/>
        <end position="624"/>
    </location>
</feature>
<dbReference type="SMART" id="SM00956">
    <property type="entry name" value="RQC"/>
    <property type="match status" value="1"/>
</dbReference>
<dbReference type="Pfam" id="PF00270">
    <property type="entry name" value="DEAD"/>
    <property type="match status" value="1"/>
</dbReference>
<evidence type="ECO:0000256" key="14">
    <source>
        <dbReference type="ARBA" id="ARBA00023235"/>
    </source>
</evidence>
<gene>
    <name evidence="21" type="primary">recQ_2</name>
    <name evidence="21" type="ORF">GCM10022210_21790</name>
</gene>
<dbReference type="Pfam" id="PF14493">
    <property type="entry name" value="HTH_40"/>
    <property type="match status" value="1"/>
</dbReference>
<dbReference type="Gene3D" id="3.40.50.300">
    <property type="entry name" value="P-loop containing nucleotide triphosphate hydrolases"/>
    <property type="match status" value="2"/>
</dbReference>
<evidence type="ECO:0000256" key="15">
    <source>
        <dbReference type="ARBA" id="ARBA00034617"/>
    </source>
</evidence>
<dbReference type="CDD" id="cd17920">
    <property type="entry name" value="DEXHc_RecQ"/>
    <property type="match status" value="1"/>
</dbReference>
<evidence type="ECO:0000256" key="3">
    <source>
        <dbReference type="ARBA" id="ARBA00005446"/>
    </source>
</evidence>
<dbReference type="InterPro" id="IPR036388">
    <property type="entry name" value="WH-like_DNA-bd_sf"/>
</dbReference>
<dbReference type="InterPro" id="IPR011545">
    <property type="entry name" value="DEAD/DEAH_box_helicase_dom"/>
</dbReference>
<evidence type="ECO:0000256" key="16">
    <source>
        <dbReference type="NCBIfam" id="TIGR01389"/>
    </source>
</evidence>
<evidence type="ECO:0000256" key="10">
    <source>
        <dbReference type="ARBA" id="ARBA00022840"/>
    </source>
</evidence>
<dbReference type="EC" id="5.6.2.4" evidence="16"/>
<organism evidence="21 22">
    <name type="scientific">Mucilaginibacter dorajii</name>
    <dbReference type="NCBI Taxonomy" id="692994"/>
    <lineage>
        <taxon>Bacteria</taxon>
        <taxon>Pseudomonadati</taxon>
        <taxon>Bacteroidota</taxon>
        <taxon>Sphingobacteriia</taxon>
        <taxon>Sphingobacteriales</taxon>
        <taxon>Sphingobacteriaceae</taxon>
        <taxon>Mucilaginibacter</taxon>
    </lineage>
</organism>
<dbReference type="PANTHER" id="PTHR13710">
    <property type="entry name" value="DNA HELICASE RECQ FAMILY MEMBER"/>
    <property type="match status" value="1"/>
</dbReference>
<comment type="catalytic activity">
    <reaction evidence="15">
        <text>Couples ATP hydrolysis with the unwinding of duplex DNA by translocating in the 3'-5' direction.</text>
        <dbReference type="EC" id="5.6.2.4"/>
    </reaction>
</comment>
<dbReference type="InterPro" id="IPR006293">
    <property type="entry name" value="DNA_helicase_ATP-dep_RecQ_bac"/>
</dbReference>
<dbReference type="InterPro" id="IPR032284">
    <property type="entry name" value="RecQ_Zn-bd"/>
</dbReference>
<keyword evidence="14" id="KW-0413">Isomerase</keyword>
<dbReference type="SMART" id="SM00341">
    <property type="entry name" value="HRDC"/>
    <property type="match status" value="1"/>
</dbReference>
<evidence type="ECO:0000259" key="18">
    <source>
        <dbReference type="PROSITE" id="PS50967"/>
    </source>
</evidence>
<dbReference type="Gene3D" id="1.10.150.80">
    <property type="entry name" value="HRDC domain"/>
    <property type="match status" value="1"/>
</dbReference>
<comment type="caution">
    <text evidence="21">The sequence shown here is derived from an EMBL/GenBank/DDBJ whole genome shotgun (WGS) entry which is preliminary data.</text>
</comment>
<dbReference type="InterPro" id="IPR014001">
    <property type="entry name" value="Helicase_ATP-bd"/>
</dbReference>
<evidence type="ECO:0000256" key="12">
    <source>
        <dbReference type="ARBA" id="ARBA00023172"/>
    </source>
</evidence>
<comment type="similarity">
    <text evidence="3">Belongs to the helicase family. RecQ subfamily.</text>
</comment>
<evidence type="ECO:0000256" key="5">
    <source>
        <dbReference type="ARBA" id="ARBA00022741"/>
    </source>
</evidence>
<evidence type="ECO:0000256" key="13">
    <source>
        <dbReference type="ARBA" id="ARBA00023204"/>
    </source>
</evidence>
<keyword evidence="8 21" id="KW-0347">Helicase</keyword>
<dbReference type="InterPro" id="IPR029491">
    <property type="entry name" value="Helicase_HTH"/>
</dbReference>
<evidence type="ECO:0000256" key="6">
    <source>
        <dbReference type="ARBA" id="ARBA00022763"/>
    </source>
</evidence>
<keyword evidence="5" id="KW-0547">Nucleotide-binding</keyword>
<accession>A0ABP7PV82</accession>
<reference evidence="22" key="1">
    <citation type="journal article" date="2019" name="Int. J. Syst. Evol. Microbiol.">
        <title>The Global Catalogue of Microorganisms (GCM) 10K type strain sequencing project: providing services to taxonomists for standard genome sequencing and annotation.</title>
        <authorList>
            <consortium name="The Broad Institute Genomics Platform"/>
            <consortium name="The Broad Institute Genome Sequencing Center for Infectious Disease"/>
            <person name="Wu L."/>
            <person name="Ma J."/>
        </authorList>
    </citation>
    <scope>NUCLEOTIDE SEQUENCE [LARGE SCALE GENOMIC DNA]</scope>
    <source>
        <strain evidence="22">JCM 16601</strain>
    </source>
</reference>
<comment type="cofactor">
    <cofactor evidence="1">
        <name>Mg(2+)</name>
        <dbReference type="ChEBI" id="CHEBI:18420"/>
    </cofactor>
</comment>
<dbReference type="InterPro" id="IPR018982">
    <property type="entry name" value="RQC_domain"/>
</dbReference>
<evidence type="ECO:0000313" key="21">
    <source>
        <dbReference type="EMBL" id="GAA3971900.1"/>
    </source>
</evidence>
<dbReference type="PROSITE" id="PS50967">
    <property type="entry name" value="HRDC"/>
    <property type="match status" value="1"/>
</dbReference>
<dbReference type="Pfam" id="PF00271">
    <property type="entry name" value="Helicase_C"/>
    <property type="match status" value="1"/>
</dbReference>
<keyword evidence="6" id="KW-0227">DNA damage</keyword>
<evidence type="ECO:0000256" key="2">
    <source>
        <dbReference type="ARBA" id="ARBA00001947"/>
    </source>
</evidence>
<evidence type="ECO:0000259" key="19">
    <source>
        <dbReference type="PROSITE" id="PS51192"/>
    </source>
</evidence>
<keyword evidence="22" id="KW-1185">Reference proteome</keyword>
<keyword evidence="13" id="KW-0234">DNA repair</keyword>
<dbReference type="InterPro" id="IPR044876">
    <property type="entry name" value="HRDC_dom_sf"/>
</dbReference>
<keyword evidence="11" id="KW-0238">DNA-binding</keyword>
<dbReference type="InterPro" id="IPR010997">
    <property type="entry name" value="HRDC-like_sf"/>
</dbReference>
<dbReference type="RefSeq" id="WP_259091587.1">
    <property type="nucleotide sequence ID" value="NZ_BAAAZC010000015.1"/>
</dbReference>
<dbReference type="SMART" id="SM00487">
    <property type="entry name" value="DEXDc"/>
    <property type="match status" value="1"/>
</dbReference>
<comment type="cofactor">
    <cofactor evidence="2">
        <name>Zn(2+)</name>
        <dbReference type="ChEBI" id="CHEBI:29105"/>
    </cofactor>
</comment>
<dbReference type="Pfam" id="PF00570">
    <property type="entry name" value="HRDC"/>
    <property type="match status" value="1"/>
</dbReference>
<dbReference type="SUPFAM" id="SSF47819">
    <property type="entry name" value="HRDC-like"/>
    <property type="match status" value="1"/>
</dbReference>
<evidence type="ECO:0000256" key="8">
    <source>
        <dbReference type="ARBA" id="ARBA00022806"/>
    </source>
</evidence>
<evidence type="ECO:0000256" key="1">
    <source>
        <dbReference type="ARBA" id="ARBA00001946"/>
    </source>
</evidence>
<sequence>MTPLSALQKYFGYSAFRHQQEAIIQHVLNKQDVMALMPTGGGKSLCYQLPAVLLNGLTIVISPLIALMKDQVDSLNVSGIPAAFLNSSQNPDEQRQLAEKLKNNQIRLLYLAPERLFGAENKLVPFLKTLNVVQIAIDEAHCISSWGHDFRPEYLMLAQLKTEFPKVPVIALTATADKLTQKDILEKLNLHNPAVFVSSFNRENITYRVTPKRNSFKQLTDFLNERKDESGIIYCLSRKSTEELADDLKSAGFSAEPYNAGLSNDVKAKNQEAFLRDDVKIIVATIAFGMGINKSNVRYVVHMDLPKNIEGYYQETGRAGRDGLPSEVMLLYSPGDAGKLQHFARIEGNEEQSRIMLNKLNDMVMYCQLQSCRRQYLMKYFDEAFPPNCGSCDVCLTEFKRFDGTLIAQKALSAVARLNERFGVNYVIDFLRGSKSEKIREEHKQLKTYGIGADISKPDWQRYIRELITTGYLQMGGQEYPILNLTPQSQAVLKGLQKVEFIESETTEETHTHHEAPPHEAELLSRLKRVRNDIAHNENVPAYVIVSDATLLEMATFLPQNLDELRLISGFGDVKLARYGRELLQPVKDYCKEKGLESKIAYKSPKRERKAKTERAERAPKTRKTNDTKMETFTMYRHGKGVAEIAAERGLSPMTIESHLSHFIESGEIDVLEIVPAAKVPVIKDAVESYGSEMLSPLKQILGDDYSYGEIKAVISWMNKGGRFS</sequence>
<dbReference type="SUPFAM" id="SSF52540">
    <property type="entry name" value="P-loop containing nucleoside triphosphate hydrolases"/>
    <property type="match status" value="2"/>
</dbReference>
<evidence type="ECO:0000259" key="20">
    <source>
        <dbReference type="PROSITE" id="PS51194"/>
    </source>
</evidence>
<dbReference type="Gene3D" id="1.10.10.10">
    <property type="entry name" value="Winged helix-like DNA-binding domain superfamily/Winged helix DNA-binding domain"/>
    <property type="match status" value="1"/>
</dbReference>
<dbReference type="NCBIfam" id="TIGR00614">
    <property type="entry name" value="recQ_fam"/>
    <property type="match status" value="1"/>
</dbReference>
<evidence type="ECO:0000256" key="7">
    <source>
        <dbReference type="ARBA" id="ARBA00022801"/>
    </source>
</evidence>
<name>A0ABP7PV82_9SPHI</name>
<dbReference type="InterPro" id="IPR002121">
    <property type="entry name" value="HRDC_dom"/>
</dbReference>
<dbReference type="InterPro" id="IPR027417">
    <property type="entry name" value="P-loop_NTPase"/>
</dbReference>
<keyword evidence="9" id="KW-0862">Zinc</keyword>
<dbReference type="Proteomes" id="UP001500742">
    <property type="component" value="Unassembled WGS sequence"/>
</dbReference>
<dbReference type="CDD" id="cd18794">
    <property type="entry name" value="SF2_C_RecQ"/>
    <property type="match status" value="1"/>
</dbReference>
<dbReference type="EMBL" id="BAAAZC010000015">
    <property type="protein sequence ID" value="GAA3971900.1"/>
    <property type="molecule type" value="Genomic_DNA"/>
</dbReference>
<evidence type="ECO:0000256" key="9">
    <source>
        <dbReference type="ARBA" id="ARBA00022833"/>
    </source>
</evidence>
<dbReference type="InterPro" id="IPR004589">
    <property type="entry name" value="DNA_helicase_ATP-dep_RecQ"/>
</dbReference>
<dbReference type="SMART" id="SM00490">
    <property type="entry name" value="HELICc"/>
    <property type="match status" value="1"/>
</dbReference>
<evidence type="ECO:0000256" key="17">
    <source>
        <dbReference type="SAM" id="MobiDB-lite"/>
    </source>
</evidence>
<keyword evidence="4" id="KW-0479">Metal-binding</keyword>
<feature type="domain" description="HRDC" evidence="18">
    <location>
        <begin position="517"/>
        <end position="597"/>
    </location>
</feature>
<dbReference type="PROSITE" id="PS51194">
    <property type="entry name" value="HELICASE_CTER"/>
    <property type="match status" value="1"/>
</dbReference>
<dbReference type="Pfam" id="PF16124">
    <property type="entry name" value="RecQ_Zn_bind"/>
    <property type="match status" value="1"/>
</dbReference>
<keyword evidence="10" id="KW-0067">ATP-binding</keyword>
<evidence type="ECO:0000256" key="4">
    <source>
        <dbReference type="ARBA" id="ARBA00022723"/>
    </source>
</evidence>